<evidence type="ECO:0000256" key="1">
    <source>
        <dbReference type="ARBA" id="ARBA00001946"/>
    </source>
</evidence>
<keyword evidence="4 10" id="KW-0808">Transferase</keyword>
<comment type="similarity">
    <text evidence="3 10 13">Belongs to the IPP transferase family.</text>
</comment>
<evidence type="ECO:0000256" key="6">
    <source>
        <dbReference type="ARBA" id="ARBA00022741"/>
    </source>
</evidence>
<feature type="site" description="Interaction with substrate tRNA" evidence="10">
    <location>
        <position position="126"/>
    </location>
</feature>
<keyword evidence="15" id="KW-1185">Reference proteome</keyword>
<evidence type="ECO:0000256" key="12">
    <source>
        <dbReference type="RuleBase" id="RU003784"/>
    </source>
</evidence>
<comment type="cofactor">
    <cofactor evidence="1 10">
        <name>Mg(2+)</name>
        <dbReference type="ChEBI" id="CHEBI:18420"/>
    </cofactor>
</comment>
<feature type="binding site" evidence="10">
    <location>
        <begin position="12"/>
        <end position="19"/>
    </location>
    <ligand>
        <name>ATP</name>
        <dbReference type="ChEBI" id="CHEBI:30616"/>
    </ligand>
</feature>
<dbReference type="GO" id="GO:0006400">
    <property type="term" value="P:tRNA modification"/>
    <property type="evidence" value="ECO:0007669"/>
    <property type="project" value="TreeGrafter"/>
</dbReference>
<gene>
    <name evidence="10" type="primary">miaA</name>
    <name evidence="14" type="ORF">SAMN05444126_12824</name>
</gene>
<evidence type="ECO:0000256" key="13">
    <source>
        <dbReference type="RuleBase" id="RU003785"/>
    </source>
</evidence>
<dbReference type="OrthoDB" id="9776390at2"/>
<comment type="caution">
    <text evidence="10">Lacks conserved residue(s) required for the propagation of feature annotation.</text>
</comment>
<dbReference type="RefSeq" id="WP_093074425.1">
    <property type="nucleotide sequence ID" value="NZ_FOGV01000028.1"/>
</dbReference>
<evidence type="ECO:0000256" key="7">
    <source>
        <dbReference type="ARBA" id="ARBA00022840"/>
    </source>
</evidence>
<dbReference type="Gene3D" id="1.10.20.140">
    <property type="match status" value="1"/>
</dbReference>
<evidence type="ECO:0000256" key="9">
    <source>
        <dbReference type="ARBA" id="ARBA00049563"/>
    </source>
</evidence>
<evidence type="ECO:0000256" key="11">
    <source>
        <dbReference type="RuleBase" id="RU003783"/>
    </source>
</evidence>
<dbReference type="GO" id="GO:0052381">
    <property type="term" value="F:tRNA dimethylallyltransferase activity"/>
    <property type="evidence" value="ECO:0007669"/>
    <property type="project" value="UniProtKB-UniRule"/>
</dbReference>
<dbReference type="InterPro" id="IPR039657">
    <property type="entry name" value="Dimethylallyltransferase"/>
</dbReference>
<comment type="catalytic activity">
    <reaction evidence="9 10 11">
        <text>adenosine(37) in tRNA + dimethylallyl diphosphate = N(6)-dimethylallyladenosine(37) in tRNA + diphosphate</text>
        <dbReference type="Rhea" id="RHEA:26482"/>
        <dbReference type="Rhea" id="RHEA-COMP:10162"/>
        <dbReference type="Rhea" id="RHEA-COMP:10375"/>
        <dbReference type="ChEBI" id="CHEBI:33019"/>
        <dbReference type="ChEBI" id="CHEBI:57623"/>
        <dbReference type="ChEBI" id="CHEBI:74411"/>
        <dbReference type="ChEBI" id="CHEBI:74415"/>
        <dbReference type="EC" id="2.5.1.75"/>
    </reaction>
</comment>
<proteinExistence type="inferred from homology"/>
<evidence type="ECO:0000256" key="10">
    <source>
        <dbReference type="HAMAP-Rule" id="MF_00185"/>
    </source>
</evidence>
<evidence type="ECO:0000256" key="8">
    <source>
        <dbReference type="ARBA" id="ARBA00022842"/>
    </source>
</evidence>
<feature type="region of interest" description="Interaction with substrate tRNA" evidence="10">
    <location>
        <begin position="37"/>
        <end position="40"/>
    </location>
</feature>
<dbReference type="Gene3D" id="3.40.50.300">
    <property type="entry name" value="P-loop containing nucleotide triphosphate hydrolases"/>
    <property type="match status" value="1"/>
</dbReference>
<dbReference type="Proteomes" id="UP000199318">
    <property type="component" value="Unassembled WGS sequence"/>
</dbReference>
<dbReference type="FunFam" id="1.10.20.140:FF:000001">
    <property type="entry name" value="tRNA dimethylallyltransferase"/>
    <property type="match status" value="1"/>
</dbReference>
<dbReference type="GO" id="GO:0005524">
    <property type="term" value="F:ATP binding"/>
    <property type="evidence" value="ECO:0007669"/>
    <property type="project" value="UniProtKB-UniRule"/>
</dbReference>
<keyword evidence="6 10" id="KW-0547">Nucleotide-binding</keyword>
<dbReference type="PANTHER" id="PTHR11088:SF60">
    <property type="entry name" value="TRNA DIMETHYLALLYLTRANSFERASE"/>
    <property type="match status" value="1"/>
</dbReference>
<evidence type="ECO:0000256" key="4">
    <source>
        <dbReference type="ARBA" id="ARBA00022679"/>
    </source>
</evidence>
<protein>
    <recommendedName>
        <fullName evidence="10">tRNA dimethylallyltransferase</fullName>
        <ecNumber evidence="10">2.5.1.75</ecNumber>
    </recommendedName>
    <alternativeName>
        <fullName evidence="10">Dimethylallyl diphosphate:tRNA dimethylallyltransferase</fullName>
        <shortName evidence="10">DMAPP:tRNA dimethylallyltransferase</shortName>
        <shortName evidence="10">DMATase</shortName>
    </alternativeName>
    <alternativeName>
        <fullName evidence="10">Isopentenyl-diphosphate:tRNA isopentenyltransferase</fullName>
        <shortName evidence="10">IPP transferase</shortName>
        <shortName evidence="10">IPPT</shortName>
        <shortName evidence="10">IPTase</shortName>
    </alternativeName>
</protein>
<dbReference type="NCBIfam" id="TIGR00174">
    <property type="entry name" value="miaA"/>
    <property type="match status" value="1"/>
</dbReference>
<organism evidence="14 15">
    <name type="scientific">Salisediminibacterium halotolerans</name>
    <dbReference type="NCBI Taxonomy" id="517425"/>
    <lineage>
        <taxon>Bacteria</taxon>
        <taxon>Bacillati</taxon>
        <taxon>Bacillota</taxon>
        <taxon>Bacilli</taxon>
        <taxon>Bacillales</taxon>
        <taxon>Bacillaceae</taxon>
        <taxon>Salisediminibacterium</taxon>
    </lineage>
</organism>
<dbReference type="PANTHER" id="PTHR11088">
    <property type="entry name" value="TRNA DIMETHYLALLYLTRANSFERASE"/>
    <property type="match status" value="1"/>
</dbReference>
<evidence type="ECO:0000256" key="2">
    <source>
        <dbReference type="ARBA" id="ARBA00003213"/>
    </source>
</evidence>
<comment type="function">
    <text evidence="2 10 12">Catalyzes the transfer of a dimethylallyl group onto the adenine at position 37 in tRNAs that read codons beginning with uridine, leading to the formation of N6-(dimethylallyl)adenosine (i(6)A).</text>
</comment>
<dbReference type="Pfam" id="PF01715">
    <property type="entry name" value="IPPT"/>
    <property type="match status" value="1"/>
</dbReference>
<dbReference type="AlphaFoldDB" id="A0A1H9W7M4"/>
<feature type="binding site" evidence="10">
    <location>
        <begin position="14"/>
        <end position="19"/>
    </location>
    <ligand>
        <name>substrate</name>
    </ligand>
</feature>
<dbReference type="EC" id="2.5.1.75" evidence="10"/>
<name>A0A1H9W7M4_9BACI</name>
<dbReference type="SUPFAM" id="SSF52540">
    <property type="entry name" value="P-loop containing nucleoside triphosphate hydrolases"/>
    <property type="match status" value="2"/>
</dbReference>
<keyword evidence="7 10" id="KW-0067">ATP-binding</keyword>
<comment type="subunit">
    <text evidence="10">Monomer.</text>
</comment>
<dbReference type="InterPro" id="IPR027417">
    <property type="entry name" value="P-loop_NTPase"/>
</dbReference>
<feature type="site" description="Interaction with substrate tRNA" evidence="10">
    <location>
        <position position="103"/>
    </location>
</feature>
<evidence type="ECO:0000313" key="15">
    <source>
        <dbReference type="Proteomes" id="UP000199318"/>
    </source>
</evidence>
<dbReference type="EMBL" id="FOGV01000028">
    <property type="protein sequence ID" value="SES29463.1"/>
    <property type="molecule type" value="Genomic_DNA"/>
</dbReference>
<accession>A0A1H9W7M4</accession>
<sequence length="305" mass="34697">MNEHAPLLVIIGPTAVGKSETSLRAAAELNGEIINGDSMQVYQGMDVGTAKVSAEERNLIPHHLFDICTPQDNFSVADFQQEAKRAIADIHSRGKLPIIVGGTGLYVSAVIYDYQFSSSGEDETIRKRREQQAAEYGDLWLHGELQKVDPESAAQIHPHNRHRVIRALEVYERTGRPISERAMEAKTSPYDVRIIGLTMDREQLYARINARVDQMIEKGLLDEVQKLLEHGYRETKAMKGIGYKEMIPVIDKTVPLAEASEQLKRNTRRFAKRQLTWFRNKMDVEWFDLTGNREEKIGEIIARLK</sequence>
<dbReference type="InterPro" id="IPR018022">
    <property type="entry name" value="IPT"/>
</dbReference>
<evidence type="ECO:0000256" key="3">
    <source>
        <dbReference type="ARBA" id="ARBA00005842"/>
    </source>
</evidence>
<comment type="caution">
    <text evidence="14">The sequence shown here is derived from an EMBL/GenBank/DDBJ whole genome shotgun (WGS) entry which is preliminary data.</text>
</comment>
<evidence type="ECO:0000256" key="5">
    <source>
        <dbReference type="ARBA" id="ARBA00022694"/>
    </source>
</evidence>
<dbReference type="STRING" id="1464123.SAMN05444126_12824"/>
<dbReference type="HAMAP" id="MF_00185">
    <property type="entry name" value="IPP_trans"/>
    <property type="match status" value="1"/>
</dbReference>
<keyword evidence="5 10" id="KW-0819">tRNA processing</keyword>
<keyword evidence="8 10" id="KW-0460">Magnesium</keyword>
<evidence type="ECO:0000313" key="14">
    <source>
        <dbReference type="EMBL" id="SES29463.1"/>
    </source>
</evidence>
<reference evidence="15" key="1">
    <citation type="submission" date="2016-10" db="EMBL/GenBank/DDBJ databases">
        <authorList>
            <person name="de Groot N.N."/>
        </authorList>
    </citation>
    <scope>NUCLEOTIDE SEQUENCE [LARGE SCALE GENOMIC DNA]</scope>
    <source>
        <strain evidence="15">10nlg</strain>
    </source>
</reference>